<dbReference type="SUPFAM" id="SSF82784">
    <property type="entry name" value="OsmC-like"/>
    <property type="match status" value="1"/>
</dbReference>
<gene>
    <name evidence="1" type="ORF">DM868_01800</name>
</gene>
<dbReference type="Gene3D" id="3.30.300.20">
    <property type="match status" value="1"/>
</dbReference>
<dbReference type="AlphaFoldDB" id="A0A4U5JHA3"/>
<dbReference type="EMBL" id="QKNX01000001">
    <property type="protein sequence ID" value="TKR27846.1"/>
    <property type="molecule type" value="Genomic_DNA"/>
</dbReference>
<keyword evidence="2" id="KW-1185">Reference proteome</keyword>
<dbReference type="OrthoDB" id="237916at2157"/>
<organism evidence="1 2">
    <name type="scientific">Natronomonas salsuginis</name>
    <dbReference type="NCBI Taxonomy" id="2217661"/>
    <lineage>
        <taxon>Archaea</taxon>
        <taxon>Methanobacteriati</taxon>
        <taxon>Methanobacteriota</taxon>
        <taxon>Stenosarchaea group</taxon>
        <taxon>Halobacteria</taxon>
        <taxon>Halobacteriales</taxon>
        <taxon>Natronomonadaceae</taxon>
        <taxon>Natronomonas</taxon>
    </lineage>
</organism>
<dbReference type="InterPro" id="IPR015946">
    <property type="entry name" value="KH_dom-like_a/b"/>
</dbReference>
<evidence type="ECO:0000313" key="2">
    <source>
        <dbReference type="Proteomes" id="UP000308037"/>
    </source>
</evidence>
<sequence>MADIETTTVNEEKYHALSRAGEFELSIDATGGDGPTPNEVLVADYASCFSFACRAGANRRLDIDLGKIETSAEADLNDSDDLTGIRFHIYVEADLTDEEVDDVIELGEEICHIHDAVKESLHAEIELTPDAF</sequence>
<dbReference type="Proteomes" id="UP000308037">
    <property type="component" value="Unassembled WGS sequence"/>
</dbReference>
<dbReference type="InterPro" id="IPR003718">
    <property type="entry name" value="OsmC/Ohr_fam"/>
</dbReference>
<accession>A0A4U5JHA3</accession>
<dbReference type="Pfam" id="PF02566">
    <property type="entry name" value="OsmC"/>
    <property type="match status" value="1"/>
</dbReference>
<proteinExistence type="predicted"/>
<dbReference type="InterPro" id="IPR036102">
    <property type="entry name" value="OsmC/Ohrsf"/>
</dbReference>
<comment type="caution">
    <text evidence="1">The sequence shown here is derived from an EMBL/GenBank/DDBJ whole genome shotgun (WGS) entry which is preliminary data.</text>
</comment>
<evidence type="ECO:0000313" key="1">
    <source>
        <dbReference type="EMBL" id="TKR27846.1"/>
    </source>
</evidence>
<reference evidence="1 2" key="1">
    <citation type="submission" date="2019-04" db="EMBL/GenBank/DDBJ databases">
        <title>Natronomonas sp. F20-122 a newhaloarchaeon isolated from a saline saltern of Isla Bacuta, Huelva, Spain.</title>
        <authorList>
            <person name="Duran-Viseras A."/>
            <person name="Sanchez-Porro C."/>
            <person name="Ventosa A."/>
        </authorList>
    </citation>
    <scope>NUCLEOTIDE SEQUENCE [LARGE SCALE GENOMIC DNA]</scope>
    <source>
        <strain evidence="1 2">F20-122</strain>
    </source>
</reference>
<name>A0A4U5JHA3_9EURY</name>
<protein>
    <submittedName>
        <fullName evidence="1">OsmC family protein</fullName>
    </submittedName>
</protein>
<dbReference type="RefSeq" id="WP_137275146.1">
    <property type="nucleotide sequence ID" value="NZ_QKNX01000001.1"/>
</dbReference>